<evidence type="ECO:0000256" key="6">
    <source>
        <dbReference type="ARBA" id="ARBA00023136"/>
    </source>
</evidence>
<proteinExistence type="inferred from homology"/>
<organism evidence="8 9">
    <name type="scientific">Bacillus thermotolerans</name>
    <name type="common">Quasibacillus thermotolerans</name>
    <dbReference type="NCBI Taxonomy" id="1221996"/>
    <lineage>
        <taxon>Bacteria</taxon>
        <taxon>Bacillati</taxon>
        <taxon>Bacillota</taxon>
        <taxon>Bacilli</taxon>
        <taxon>Bacillales</taxon>
        <taxon>Bacillaceae</taxon>
        <taxon>Bacillus</taxon>
    </lineage>
</organism>
<evidence type="ECO:0000256" key="7">
    <source>
        <dbReference type="SAM" id="Phobius"/>
    </source>
</evidence>
<dbReference type="EMBL" id="JWIR02000071">
    <property type="protein sequence ID" value="KKB35574.1"/>
    <property type="molecule type" value="Genomic_DNA"/>
</dbReference>
<feature type="transmembrane region" description="Helical" evidence="7">
    <location>
        <begin position="175"/>
        <end position="197"/>
    </location>
</feature>
<feature type="transmembrane region" description="Helical" evidence="7">
    <location>
        <begin position="237"/>
        <end position="259"/>
    </location>
</feature>
<evidence type="ECO:0000313" key="9">
    <source>
        <dbReference type="Proteomes" id="UP000031563"/>
    </source>
</evidence>
<feature type="transmembrane region" description="Helical" evidence="7">
    <location>
        <begin position="38"/>
        <end position="71"/>
    </location>
</feature>
<dbReference type="PANTHER" id="PTHR30106:SF2">
    <property type="entry name" value="UPF0324 INNER MEMBRANE PROTEIN YEIH"/>
    <property type="match status" value="1"/>
</dbReference>
<dbReference type="RefSeq" id="WP_052725939.1">
    <property type="nucleotide sequence ID" value="NZ_JWIR02000071.1"/>
</dbReference>
<dbReference type="PANTHER" id="PTHR30106">
    <property type="entry name" value="INNER MEMBRANE PROTEIN YEIH-RELATED"/>
    <property type="match status" value="1"/>
</dbReference>
<dbReference type="STRING" id="1221996.QY95_03427"/>
<feature type="transmembrane region" description="Helical" evidence="7">
    <location>
        <begin position="148"/>
        <end position="169"/>
    </location>
</feature>
<evidence type="ECO:0000256" key="2">
    <source>
        <dbReference type="ARBA" id="ARBA00007977"/>
    </source>
</evidence>
<gene>
    <name evidence="8" type="ORF">QY95_03427</name>
</gene>
<sequence>MGNLSSIEKKAKPETVQVISSKNLDTPKEQKRGFIRGILLTMTLALVAGVVAQLPFFSVMGVMIISIILGMLWKSVMSLPSDSAPGITFSSKTLLRAGIILMGLRLNFEQIISAGFSIILIDVIVILFTLTLMIYMGRVLSIDKHLSALIAVGTAICGAAAIVAVAPLIGAKKELTAISVAFIAIMGTVVTIAYTFLYPVLGLTPHEYGLLTGATLHELAHVIAAAAPGGIESGDTALLVKLGRVALLIPVAVILGVLYKPSSHQKNFNNKNFKKRLSELPVPWFIFGFLAMCLINTIGFLPNMITQMFIALSVFLLSMAMAGLGLSVNFSDFKKLSNRVILTGVTGALALVFLGWLITQF</sequence>
<keyword evidence="4 7" id="KW-0812">Transmembrane</keyword>
<accession>A0A0F5HQE5</accession>
<keyword evidence="5 7" id="KW-1133">Transmembrane helix</keyword>
<comment type="caution">
    <text evidence="8">The sequence shown here is derived from an EMBL/GenBank/DDBJ whole genome shotgun (WGS) entry which is preliminary data.</text>
</comment>
<dbReference type="GO" id="GO:0005886">
    <property type="term" value="C:plasma membrane"/>
    <property type="evidence" value="ECO:0007669"/>
    <property type="project" value="UniProtKB-SubCell"/>
</dbReference>
<name>A0A0F5HS72_BACTR</name>
<feature type="transmembrane region" description="Helical" evidence="7">
    <location>
        <begin position="340"/>
        <end position="358"/>
    </location>
</feature>
<dbReference type="AlphaFoldDB" id="A0A0F5HS72"/>
<feature type="transmembrane region" description="Helical" evidence="7">
    <location>
        <begin position="111"/>
        <end position="136"/>
    </location>
</feature>
<evidence type="ECO:0000256" key="3">
    <source>
        <dbReference type="ARBA" id="ARBA00022475"/>
    </source>
</evidence>
<feature type="transmembrane region" description="Helical" evidence="7">
    <location>
        <begin position="308"/>
        <end position="328"/>
    </location>
</feature>
<accession>A0A0F5HS72</accession>
<dbReference type="InterPro" id="IPR018383">
    <property type="entry name" value="UPF0324_pro"/>
</dbReference>
<keyword evidence="3" id="KW-1003">Cell membrane</keyword>
<dbReference type="Pfam" id="PF03601">
    <property type="entry name" value="Cons_hypoth698"/>
    <property type="match status" value="1"/>
</dbReference>
<evidence type="ECO:0000256" key="5">
    <source>
        <dbReference type="ARBA" id="ARBA00022989"/>
    </source>
</evidence>
<comment type="similarity">
    <text evidence="2">Belongs to the UPF0324 family.</text>
</comment>
<comment type="subcellular location">
    <subcellularLocation>
        <location evidence="1">Cell membrane</location>
        <topology evidence="1">Multi-pass membrane protein</topology>
    </subcellularLocation>
</comment>
<evidence type="ECO:0000256" key="4">
    <source>
        <dbReference type="ARBA" id="ARBA00022692"/>
    </source>
</evidence>
<protein>
    <submittedName>
        <fullName evidence="8">Membrane protein YeiH</fullName>
    </submittedName>
</protein>
<dbReference type="OrthoDB" id="9811391at2"/>
<evidence type="ECO:0000313" key="8">
    <source>
        <dbReference type="EMBL" id="KKB35574.1"/>
    </source>
</evidence>
<keyword evidence="6 7" id="KW-0472">Membrane</keyword>
<evidence type="ECO:0000256" key="1">
    <source>
        <dbReference type="ARBA" id="ARBA00004651"/>
    </source>
</evidence>
<keyword evidence="9" id="KW-1185">Reference proteome</keyword>
<dbReference type="Proteomes" id="UP000031563">
    <property type="component" value="Unassembled WGS sequence"/>
</dbReference>
<feature type="transmembrane region" description="Helical" evidence="7">
    <location>
        <begin position="280"/>
        <end position="302"/>
    </location>
</feature>
<reference evidence="8" key="1">
    <citation type="submission" date="2015-02" db="EMBL/GenBank/DDBJ databases">
        <title>Genome Assembly of Bacillaceae bacterium MTCC 8252.</title>
        <authorList>
            <person name="Verma A."/>
            <person name="Khatri I."/>
            <person name="Mual P."/>
            <person name="Subramanian S."/>
            <person name="Krishnamurthi S."/>
        </authorList>
    </citation>
    <scope>NUCLEOTIDE SEQUENCE [LARGE SCALE GENOMIC DNA]</scope>
    <source>
        <strain evidence="8">MTCC 8252</strain>
    </source>
</reference>